<dbReference type="AlphaFoldDB" id="A0AAV4NA46"/>
<sequence length="92" mass="10524">MNIPERKLFGLNSFDMIKTMIYLNLDSKTGIFIILPRWFAAAEAERAVEERVAEKDAADESALSTGKPRRGTDSYAQQTRHIYNENIDFLLV</sequence>
<keyword evidence="3" id="KW-1185">Reference proteome</keyword>
<dbReference type="EMBL" id="BPLR01003141">
    <property type="protein sequence ID" value="GIX81557.1"/>
    <property type="molecule type" value="Genomic_DNA"/>
</dbReference>
<evidence type="ECO:0000256" key="1">
    <source>
        <dbReference type="SAM" id="MobiDB-lite"/>
    </source>
</evidence>
<proteinExistence type="predicted"/>
<name>A0AAV4NA46_CAEEX</name>
<protein>
    <submittedName>
        <fullName evidence="2">Uncharacterized protein</fullName>
    </submittedName>
</protein>
<accession>A0AAV4NA46</accession>
<evidence type="ECO:0000313" key="2">
    <source>
        <dbReference type="EMBL" id="GIX81557.1"/>
    </source>
</evidence>
<gene>
    <name evidence="2" type="ORF">CEXT_531221</name>
</gene>
<evidence type="ECO:0000313" key="3">
    <source>
        <dbReference type="Proteomes" id="UP001054945"/>
    </source>
</evidence>
<comment type="caution">
    <text evidence="2">The sequence shown here is derived from an EMBL/GenBank/DDBJ whole genome shotgun (WGS) entry which is preliminary data.</text>
</comment>
<dbReference type="Proteomes" id="UP001054945">
    <property type="component" value="Unassembled WGS sequence"/>
</dbReference>
<reference evidence="2 3" key="1">
    <citation type="submission" date="2021-06" db="EMBL/GenBank/DDBJ databases">
        <title>Caerostris extrusa draft genome.</title>
        <authorList>
            <person name="Kono N."/>
            <person name="Arakawa K."/>
        </authorList>
    </citation>
    <scope>NUCLEOTIDE SEQUENCE [LARGE SCALE GENOMIC DNA]</scope>
</reference>
<feature type="region of interest" description="Disordered" evidence="1">
    <location>
        <begin position="53"/>
        <end position="77"/>
    </location>
</feature>
<organism evidence="2 3">
    <name type="scientific">Caerostris extrusa</name>
    <name type="common">Bark spider</name>
    <name type="synonym">Caerostris bankana</name>
    <dbReference type="NCBI Taxonomy" id="172846"/>
    <lineage>
        <taxon>Eukaryota</taxon>
        <taxon>Metazoa</taxon>
        <taxon>Ecdysozoa</taxon>
        <taxon>Arthropoda</taxon>
        <taxon>Chelicerata</taxon>
        <taxon>Arachnida</taxon>
        <taxon>Araneae</taxon>
        <taxon>Araneomorphae</taxon>
        <taxon>Entelegynae</taxon>
        <taxon>Araneoidea</taxon>
        <taxon>Araneidae</taxon>
        <taxon>Caerostris</taxon>
    </lineage>
</organism>